<sequence>MKKRPRSITIIAWLIIGMAVITLATTTITLLNPEFKKQSEKLMKQNSAPLMVQYILMYLGAMVSFVSGVAMINAKNWGRILYVGWSGLSLLFGFFTSPAKGTVIPSLIFTLVIIFFLFRDVANKYFTDAKVE</sequence>
<dbReference type="EMBL" id="JAFBDQ010000028">
    <property type="protein sequence ID" value="MBM7558144.1"/>
    <property type="molecule type" value="Genomic_DNA"/>
</dbReference>
<evidence type="ECO:0000313" key="3">
    <source>
        <dbReference type="Proteomes" id="UP000774000"/>
    </source>
</evidence>
<reference evidence="2" key="1">
    <citation type="submission" date="2021-01" db="EMBL/GenBank/DDBJ databases">
        <title>Genomic Encyclopedia of Type Strains, Phase IV (KMG-IV): sequencing the most valuable type-strain genomes for metagenomic binning, comparative biology and taxonomic classification.</title>
        <authorList>
            <person name="Goeker M."/>
        </authorList>
    </citation>
    <scope>NUCLEOTIDE SEQUENCE</scope>
    <source>
        <strain evidence="2">DSM 23230</strain>
    </source>
</reference>
<accession>A0A939BSA2</accession>
<keyword evidence="3" id="KW-1185">Reference proteome</keyword>
<feature type="transmembrane region" description="Helical" evidence="1">
    <location>
        <begin position="12"/>
        <end position="31"/>
    </location>
</feature>
<keyword evidence="1" id="KW-0472">Membrane</keyword>
<dbReference type="Proteomes" id="UP000774000">
    <property type="component" value="Unassembled WGS sequence"/>
</dbReference>
<name>A0A939BSA2_9FIRM</name>
<keyword evidence="1" id="KW-0812">Transmembrane</keyword>
<evidence type="ECO:0000256" key="1">
    <source>
        <dbReference type="SAM" id="Phobius"/>
    </source>
</evidence>
<protein>
    <submittedName>
        <fullName evidence="2">Membrane protein</fullName>
    </submittedName>
</protein>
<proteinExistence type="predicted"/>
<dbReference type="AlphaFoldDB" id="A0A939BSA2"/>
<gene>
    <name evidence="2" type="ORF">JOC47_003014</name>
</gene>
<comment type="caution">
    <text evidence="2">The sequence shown here is derived from an EMBL/GenBank/DDBJ whole genome shotgun (WGS) entry which is preliminary data.</text>
</comment>
<feature type="transmembrane region" description="Helical" evidence="1">
    <location>
        <begin position="103"/>
        <end position="122"/>
    </location>
</feature>
<feature type="transmembrane region" description="Helical" evidence="1">
    <location>
        <begin position="80"/>
        <end position="97"/>
    </location>
</feature>
<feature type="transmembrane region" description="Helical" evidence="1">
    <location>
        <begin position="51"/>
        <end position="73"/>
    </location>
</feature>
<dbReference type="RefSeq" id="WP_204703163.1">
    <property type="nucleotide sequence ID" value="NZ_JAFBDQ010000028.1"/>
</dbReference>
<evidence type="ECO:0000313" key="2">
    <source>
        <dbReference type="EMBL" id="MBM7558144.1"/>
    </source>
</evidence>
<keyword evidence="1" id="KW-1133">Transmembrane helix</keyword>
<organism evidence="2 3">
    <name type="scientific">Halanaerobacter jeridensis</name>
    <dbReference type="NCBI Taxonomy" id="706427"/>
    <lineage>
        <taxon>Bacteria</taxon>
        <taxon>Bacillati</taxon>
        <taxon>Bacillota</taxon>
        <taxon>Clostridia</taxon>
        <taxon>Halanaerobiales</taxon>
        <taxon>Halobacteroidaceae</taxon>
        <taxon>Halanaerobacter</taxon>
    </lineage>
</organism>